<evidence type="ECO:0000313" key="2">
    <source>
        <dbReference type="EMBL" id="QRG05332.1"/>
    </source>
</evidence>
<dbReference type="AlphaFoldDB" id="A0A974SHG0"/>
<organism evidence="2 3">
    <name type="scientific">Xanthobacter dioxanivorans</name>
    <dbReference type="NCBI Taxonomy" id="2528964"/>
    <lineage>
        <taxon>Bacteria</taxon>
        <taxon>Pseudomonadati</taxon>
        <taxon>Pseudomonadota</taxon>
        <taxon>Alphaproteobacteria</taxon>
        <taxon>Hyphomicrobiales</taxon>
        <taxon>Xanthobacteraceae</taxon>
        <taxon>Xanthobacter</taxon>
    </lineage>
</organism>
<accession>A0A974SHG0</accession>
<dbReference type="KEGG" id="xdi:EZH22_19865"/>
<dbReference type="EMBL" id="CP063362">
    <property type="protein sequence ID" value="QRG05332.1"/>
    <property type="molecule type" value="Genomic_DNA"/>
</dbReference>
<proteinExistence type="predicted"/>
<name>A0A974SHG0_9HYPH</name>
<sequence length="119" mass="13023">MVQSPEELQKLSKDNIEAAVKSFGTLSKSAQAIAVEIADYTKTSFEQGTAALEKLLGAKTLEQAIEIQQTYLKSAYEGAVAQATKIGELYTELAKEAYKPFESSFGAYKPFETPFKVTQ</sequence>
<evidence type="ECO:0000313" key="3">
    <source>
        <dbReference type="Proteomes" id="UP000596427"/>
    </source>
</evidence>
<keyword evidence="3" id="KW-1185">Reference proteome</keyword>
<dbReference type="Pfam" id="PF09361">
    <property type="entry name" value="Phasin_2"/>
    <property type="match status" value="1"/>
</dbReference>
<gene>
    <name evidence="2" type="ORF">EZH22_19865</name>
</gene>
<dbReference type="RefSeq" id="WP_203192200.1">
    <property type="nucleotide sequence ID" value="NZ_CP063362.1"/>
</dbReference>
<protein>
    <submittedName>
        <fullName evidence="2">Phasin family protein</fullName>
    </submittedName>
</protein>
<evidence type="ECO:0000259" key="1">
    <source>
        <dbReference type="Pfam" id="PF09361"/>
    </source>
</evidence>
<feature type="domain" description="Phasin" evidence="1">
    <location>
        <begin position="6"/>
        <end position="104"/>
    </location>
</feature>
<dbReference type="InterPro" id="IPR018968">
    <property type="entry name" value="Phasin"/>
</dbReference>
<reference evidence="2 3" key="1">
    <citation type="submission" date="2020-10" db="EMBL/GenBank/DDBJ databases">
        <title>Degradation of 1,4-Dioxane by Xanthobacter sp. YN2, via a Novel Group-2 Soluble Di-Iron Monooxygenase.</title>
        <authorList>
            <person name="Ma F."/>
            <person name="Wang Y."/>
            <person name="Yang J."/>
            <person name="Guo H."/>
            <person name="Su D."/>
            <person name="Yu L."/>
        </authorList>
    </citation>
    <scope>NUCLEOTIDE SEQUENCE [LARGE SCALE GENOMIC DNA]</scope>
    <source>
        <strain evidence="2 3">YN2</strain>
    </source>
</reference>
<dbReference type="Proteomes" id="UP000596427">
    <property type="component" value="Chromosome"/>
</dbReference>